<dbReference type="PANTHER" id="PTHR30580">
    <property type="entry name" value="PRIMOSOMAL PROTEIN N"/>
    <property type="match status" value="1"/>
</dbReference>
<organism evidence="4 5">
    <name type="scientific">Loigolactobacillus backii</name>
    <dbReference type="NCBI Taxonomy" id="375175"/>
    <lineage>
        <taxon>Bacteria</taxon>
        <taxon>Bacillati</taxon>
        <taxon>Bacillota</taxon>
        <taxon>Bacilli</taxon>
        <taxon>Lactobacillales</taxon>
        <taxon>Lactobacillaceae</taxon>
        <taxon>Loigolactobacillus</taxon>
    </lineage>
</organism>
<dbReference type="Gene3D" id="3.40.50.300">
    <property type="entry name" value="P-loop containing nucleotide triphosphate hydrolases"/>
    <property type="match status" value="2"/>
</dbReference>
<dbReference type="PROSITE" id="PS51192">
    <property type="entry name" value="HELICASE_ATP_BIND_1"/>
    <property type="match status" value="1"/>
</dbReference>
<dbReference type="GO" id="GO:0005524">
    <property type="term" value="F:ATP binding"/>
    <property type="evidence" value="ECO:0007669"/>
    <property type="project" value="UniProtKB-KW"/>
</dbReference>
<keyword evidence="2" id="KW-0067">ATP-binding</keyword>
<dbReference type="GO" id="GO:0006310">
    <property type="term" value="P:DNA recombination"/>
    <property type="evidence" value="ECO:0007669"/>
    <property type="project" value="TreeGrafter"/>
</dbReference>
<dbReference type="Proteomes" id="UP000078582">
    <property type="component" value="Chromosome"/>
</dbReference>
<dbReference type="SMART" id="SM00487">
    <property type="entry name" value="DEXDc"/>
    <property type="match status" value="1"/>
</dbReference>
<dbReference type="Pfam" id="PF00270">
    <property type="entry name" value="DEAD"/>
    <property type="match status" value="1"/>
</dbReference>
<dbReference type="CDD" id="cd17925">
    <property type="entry name" value="DEXDc_ComFA"/>
    <property type="match status" value="1"/>
</dbReference>
<evidence type="ECO:0000313" key="5">
    <source>
        <dbReference type="Proteomes" id="UP000078582"/>
    </source>
</evidence>
<reference evidence="4 5" key="1">
    <citation type="submission" date="2016-03" db="EMBL/GenBank/DDBJ databases">
        <title>Pediococcus and Lactobacillus from brewery environment - whole genome sequencing and assembly.</title>
        <authorList>
            <person name="Behr J."/>
            <person name="Geissler A.J."/>
            <person name="Vogel R.F."/>
        </authorList>
    </citation>
    <scope>NUCLEOTIDE SEQUENCE [LARGE SCALE GENOMIC DNA]</scope>
    <source>
        <strain evidence="4 5">TMW 1.1989</strain>
    </source>
</reference>
<dbReference type="InterPro" id="IPR014001">
    <property type="entry name" value="Helicase_ATP-bd"/>
</dbReference>
<gene>
    <name evidence="4" type="ORF">AYR53_11460</name>
</gene>
<dbReference type="KEGG" id="lbt:AYR52_06800"/>
<keyword evidence="1" id="KW-0547">Nucleotide-binding</keyword>
<evidence type="ECO:0000256" key="1">
    <source>
        <dbReference type="ARBA" id="ARBA00022741"/>
    </source>
</evidence>
<dbReference type="InterPro" id="IPR011545">
    <property type="entry name" value="DEAD/DEAH_box_helicase_dom"/>
</dbReference>
<dbReference type="OrthoDB" id="2077914at2"/>
<dbReference type="InterPro" id="IPR027417">
    <property type="entry name" value="P-loop_NTPase"/>
</dbReference>
<dbReference type="RefSeq" id="WP_068225326.1">
    <property type="nucleotide sequence ID" value="NZ_CP014623.1"/>
</dbReference>
<keyword evidence="5" id="KW-1185">Reference proteome</keyword>
<dbReference type="GO" id="GO:0043138">
    <property type="term" value="F:3'-5' DNA helicase activity"/>
    <property type="evidence" value="ECO:0007669"/>
    <property type="project" value="TreeGrafter"/>
</dbReference>
<dbReference type="PANTHER" id="PTHR30580:SF1">
    <property type="entry name" value="COMF OPERON PROTEIN 1"/>
    <property type="match status" value="1"/>
</dbReference>
<dbReference type="EMBL" id="CP014873">
    <property type="protein sequence ID" value="ANK63332.1"/>
    <property type="molecule type" value="Genomic_DNA"/>
</dbReference>
<dbReference type="SUPFAM" id="SSF52540">
    <property type="entry name" value="P-loop containing nucleoside triphosphate hydrolases"/>
    <property type="match status" value="1"/>
</dbReference>
<dbReference type="GeneID" id="42982879"/>
<dbReference type="Pfam" id="PF00271">
    <property type="entry name" value="Helicase_C"/>
    <property type="match status" value="1"/>
</dbReference>
<dbReference type="STRING" id="375175.AYR53_11460"/>
<dbReference type="SMART" id="SM00490">
    <property type="entry name" value="HELICc"/>
    <property type="match status" value="1"/>
</dbReference>
<dbReference type="InterPro" id="IPR001650">
    <property type="entry name" value="Helicase_C-like"/>
</dbReference>
<accession>A0A192H537</accession>
<dbReference type="AlphaFoldDB" id="A0A192H537"/>
<proteinExistence type="predicted"/>
<dbReference type="PROSITE" id="PS51194">
    <property type="entry name" value="HELICASE_CTER"/>
    <property type="match status" value="1"/>
</dbReference>
<keyword evidence="3" id="KW-0238">DNA-binding</keyword>
<evidence type="ECO:0000256" key="2">
    <source>
        <dbReference type="ARBA" id="ARBA00022840"/>
    </source>
</evidence>
<dbReference type="GO" id="GO:0006270">
    <property type="term" value="P:DNA replication initiation"/>
    <property type="evidence" value="ECO:0007669"/>
    <property type="project" value="TreeGrafter"/>
</dbReference>
<name>A0A192H537_9LACO</name>
<dbReference type="GO" id="GO:0006302">
    <property type="term" value="P:double-strand break repair"/>
    <property type="evidence" value="ECO:0007669"/>
    <property type="project" value="TreeGrafter"/>
</dbReference>
<evidence type="ECO:0000256" key="3">
    <source>
        <dbReference type="ARBA" id="ARBA00023125"/>
    </source>
</evidence>
<evidence type="ECO:0000313" key="4">
    <source>
        <dbReference type="EMBL" id="ANK63332.1"/>
    </source>
</evidence>
<dbReference type="GO" id="GO:0003677">
    <property type="term" value="F:DNA binding"/>
    <property type="evidence" value="ECO:0007669"/>
    <property type="project" value="UniProtKB-KW"/>
</dbReference>
<sequence length="439" mass="49574">MNCEALFGRLEIVDQTTSKTWQDLFPGLIVQPAMSLTNTVVTCRRCQARYSKKSVQLPSGTYYCPTCLLLGRVCSNEYLVSLPEKNHFTGPTELTWRGTLTPAQTEAAEMIKQIFKQHRQHLLWAVTGAGKTEMLFPGLFAALSQGKRVAIASPRIDVCLELLPRLQQAFAQTEIMLLYGDQPEPYHYTQFVLCTTHQLLRFYQAFDVLVIDEVDAFPFAQDQQLHFAVQQARKTISACLYLTATPGPALLQQVRKGVLGLSYLPRRYHGHPLALPHRHLALNWYKQLRKGRLPSVLNRLLKDKVQRQQSFLLFVPKIALLKPLAQLLSNNFANLKFTTVYAADPKRAEKVQAMRQEKLTALLTTTILERGVTFKNIEVIVLGSDDSVFTTSALVQMAGRVGRHRDYPTGRVDFICAGYSCAMKQATKQIKQINQKAGF</sequence>
<protein>
    <submittedName>
        <fullName evidence="4">Competence protein ComF</fullName>
    </submittedName>
</protein>